<dbReference type="SUPFAM" id="SSF50475">
    <property type="entry name" value="FMN-binding split barrel"/>
    <property type="match status" value="1"/>
</dbReference>
<dbReference type="Pfam" id="PF10615">
    <property type="entry name" value="DUF2470"/>
    <property type="match status" value="1"/>
</dbReference>
<protein>
    <submittedName>
        <fullName evidence="2">DUF2470 domain-containing protein</fullName>
    </submittedName>
</protein>
<name>A0ABX0ZSU1_9ACTN</name>
<comment type="caution">
    <text evidence="2">The sequence shown here is derived from an EMBL/GenBank/DDBJ whole genome shotgun (WGS) entry which is preliminary data.</text>
</comment>
<evidence type="ECO:0000313" key="3">
    <source>
        <dbReference type="Proteomes" id="UP000734511"/>
    </source>
</evidence>
<reference evidence="2 3" key="1">
    <citation type="submission" date="2020-03" db="EMBL/GenBank/DDBJ databases">
        <title>WGS of actinomycetes isolated from Thailand.</title>
        <authorList>
            <person name="Thawai C."/>
        </authorList>
    </citation>
    <scope>NUCLEOTIDE SEQUENCE [LARGE SCALE GENOMIC DNA]</scope>
    <source>
        <strain evidence="2 3">PRB2-1</strain>
    </source>
</reference>
<feature type="domain" description="DUF2470" evidence="1">
    <location>
        <begin position="148"/>
        <end position="222"/>
    </location>
</feature>
<gene>
    <name evidence="2" type="ORF">HCN08_20980</name>
</gene>
<dbReference type="Proteomes" id="UP000734511">
    <property type="component" value="Unassembled WGS sequence"/>
</dbReference>
<proteinExistence type="predicted"/>
<organism evidence="2 3">
    <name type="scientific">Actinacidiphila epipremni</name>
    <dbReference type="NCBI Taxonomy" id="2053013"/>
    <lineage>
        <taxon>Bacteria</taxon>
        <taxon>Bacillati</taxon>
        <taxon>Actinomycetota</taxon>
        <taxon>Actinomycetes</taxon>
        <taxon>Kitasatosporales</taxon>
        <taxon>Streptomycetaceae</taxon>
        <taxon>Actinacidiphila</taxon>
    </lineage>
</organism>
<dbReference type="EMBL" id="JAATEJ010000017">
    <property type="protein sequence ID" value="NJP45862.1"/>
    <property type="molecule type" value="Genomic_DNA"/>
</dbReference>
<accession>A0ABX0ZSU1</accession>
<sequence>MPRTVAPCEPTAAEQVRSILATAGSAAVTANGAHEDFMAGVVAEFGEALRLRVPADSHTAAEAACGPAVGVPAALEWTDLAPVPVRDRVRAQVRIVGRLHAPEPAMQAGAVRLRVDVRGVALDAGGTRRLVAPADLLAARPDPMATAEARLLLHLAEEHREHVEALARLLTVRRLIDVTRVTPLALDRYGIVLRLHRPDGHSDARLPFARPLADPDELGHHIHDLLARAHHRHHRSA</sequence>
<keyword evidence="3" id="KW-1185">Reference proteome</keyword>
<dbReference type="InterPro" id="IPR019595">
    <property type="entry name" value="DUF2470"/>
</dbReference>
<evidence type="ECO:0000313" key="2">
    <source>
        <dbReference type="EMBL" id="NJP45862.1"/>
    </source>
</evidence>
<dbReference type="RefSeq" id="WP_167984713.1">
    <property type="nucleotide sequence ID" value="NZ_JAATEJ010000017.1"/>
</dbReference>
<dbReference type="InterPro" id="IPR037119">
    <property type="entry name" value="Haem_oxidase_HugZ-like_sf"/>
</dbReference>
<dbReference type="Gene3D" id="3.20.180.10">
    <property type="entry name" value="PNP-oxidase-like"/>
    <property type="match status" value="1"/>
</dbReference>
<evidence type="ECO:0000259" key="1">
    <source>
        <dbReference type="Pfam" id="PF10615"/>
    </source>
</evidence>